<evidence type="ECO:0000313" key="3">
    <source>
        <dbReference type="Proteomes" id="UP000283374"/>
    </source>
</evidence>
<keyword evidence="3" id="KW-1185">Reference proteome</keyword>
<dbReference type="AlphaFoldDB" id="A0A413RMJ0"/>
<keyword evidence="1" id="KW-0732">Signal</keyword>
<proteinExistence type="predicted"/>
<gene>
    <name evidence="2" type="ORF">D1825_07950</name>
</gene>
<feature type="signal peptide" evidence="1">
    <location>
        <begin position="1"/>
        <end position="29"/>
    </location>
</feature>
<dbReference type="RefSeq" id="WP_118766903.1">
    <property type="nucleotide sequence ID" value="NZ_QWKP01000178.1"/>
</dbReference>
<protein>
    <recommendedName>
        <fullName evidence="4">Ig-like domain-containing protein</fullName>
    </recommendedName>
</protein>
<name>A0A413RMJ0_9CELL</name>
<dbReference type="Proteomes" id="UP000283374">
    <property type="component" value="Unassembled WGS sequence"/>
</dbReference>
<reference evidence="2 3" key="1">
    <citation type="submission" date="2018-08" db="EMBL/GenBank/DDBJ databases">
        <title>Cellulomonas rhizosphaerae sp. nov., a novel actinomycete isolated from soil.</title>
        <authorList>
            <person name="Tian Y."/>
        </authorList>
    </citation>
    <scope>NUCLEOTIDE SEQUENCE [LARGE SCALE GENOMIC DNA]</scope>
    <source>
        <strain evidence="2 3">NEAU-TCZ24</strain>
    </source>
</reference>
<organism evidence="2 3">
    <name type="scientific">Cellulomonas rhizosphaerae</name>
    <dbReference type="NCBI Taxonomy" id="2293719"/>
    <lineage>
        <taxon>Bacteria</taxon>
        <taxon>Bacillati</taxon>
        <taxon>Actinomycetota</taxon>
        <taxon>Actinomycetes</taxon>
        <taxon>Micrococcales</taxon>
        <taxon>Cellulomonadaceae</taxon>
        <taxon>Cellulomonas</taxon>
    </lineage>
</organism>
<evidence type="ECO:0000313" key="2">
    <source>
        <dbReference type="EMBL" id="RHA41971.1"/>
    </source>
</evidence>
<evidence type="ECO:0008006" key="4">
    <source>
        <dbReference type="Google" id="ProtNLM"/>
    </source>
</evidence>
<evidence type="ECO:0000256" key="1">
    <source>
        <dbReference type="SAM" id="SignalP"/>
    </source>
</evidence>
<dbReference type="OrthoDB" id="4825128at2"/>
<comment type="caution">
    <text evidence="2">The sequence shown here is derived from an EMBL/GenBank/DDBJ whole genome shotgun (WGS) entry which is preliminary data.</text>
</comment>
<accession>A0A413RMJ0</accession>
<sequence length="371" mass="37912">MTGRVLRPRVVVAVALALVALLTASVASASAMSLTSSKRQYLTSASRCSGQTVAASTPSTSGTSTSVVVSNLDASACAGKALVVTVYEPTASTWTAAKRFEATATVAAATATLTSSAFTATTSEKVYVTIGGWPVPATWSYTPLAATPDAPVTPGTNVVLPPNTPVWAPSGNGKQVCVTISVTGTSATPTSWTADLHVNQRPFNGEGSASAYQLDTWNGYQWTTANAVGGLLKISGTGAKATITSSQTYTISVCNYAAPAPAYDPTLTYSKSSTVSTDPNNACITTTVGVTGTYPFYAGWRADVDMSAAVALRTNAGLSAATVEVRTGGILLSQLSGNTYRFTPNDWGTYGVRDAGGGDAARTVTFVACVK</sequence>
<feature type="chain" id="PRO_5019525881" description="Ig-like domain-containing protein" evidence="1">
    <location>
        <begin position="30"/>
        <end position="371"/>
    </location>
</feature>
<dbReference type="EMBL" id="QWKP01000178">
    <property type="protein sequence ID" value="RHA41971.1"/>
    <property type="molecule type" value="Genomic_DNA"/>
</dbReference>